<name>A0A8J3PPB3_9ACTN</name>
<evidence type="ECO:0000313" key="5">
    <source>
        <dbReference type="Proteomes" id="UP000653674"/>
    </source>
</evidence>
<dbReference type="RefSeq" id="WP_168079962.1">
    <property type="nucleotide sequence ID" value="NZ_BAAAQJ010000042.1"/>
</dbReference>
<dbReference type="Proteomes" id="UP000653674">
    <property type="component" value="Unassembled WGS sequence"/>
</dbReference>
<keyword evidence="5" id="KW-1185">Reference proteome</keyword>
<evidence type="ECO:0000259" key="3">
    <source>
        <dbReference type="Pfam" id="PF00550"/>
    </source>
</evidence>
<dbReference type="InterPro" id="IPR009081">
    <property type="entry name" value="PP-bd_ACP"/>
</dbReference>
<dbReference type="AlphaFoldDB" id="A0A8J3PPB3"/>
<dbReference type="Gene3D" id="1.10.1200.10">
    <property type="entry name" value="ACP-like"/>
    <property type="match status" value="1"/>
</dbReference>
<dbReference type="SUPFAM" id="SSF47336">
    <property type="entry name" value="ACP-like"/>
    <property type="match status" value="1"/>
</dbReference>
<proteinExistence type="predicted"/>
<gene>
    <name evidence="4" type="ORF">Pfl04_46080</name>
</gene>
<dbReference type="InterPro" id="IPR036736">
    <property type="entry name" value="ACP-like_sf"/>
</dbReference>
<feature type="domain" description="Carrier" evidence="3">
    <location>
        <begin position="20"/>
        <end position="72"/>
    </location>
</feature>
<reference evidence="4" key="1">
    <citation type="submission" date="2021-01" db="EMBL/GenBank/DDBJ databases">
        <title>Whole genome shotgun sequence of Planosporangium flavigriseum NBRC 105377.</title>
        <authorList>
            <person name="Komaki H."/>
            <person name="Tamura T."/>
        </authorList>
    </citation>
    <scope>NUCLEOTIDE SEQUENCE</scope>
    <source>
        <strain evidence="4">NBRC 105377</strain>
    </source>
</reference>
<accession>A0A8J3PPB3</accession>
<protein>
    <recommendedName>
        <fullName evidence="3">Carrier domain-containing protein</fullName>
    </recommendedName>
</protein>
<dbReference type="PROSITE" id="PS00012">
    <property type="entry name" value="PHOSPHOPANTETHEINE"/>
    <property type="match status" value="1"/>
</dbReference>
<evidence type="ECO:0000256" key="1">
    <source>
        <dbReference type="ARBA" id="ARBA00022450"/>
    </source>
</evidence>
<dbReference type="InterPro" id="IPR006162">
    <property type="entry name" value="Ppantetheine_attach_site"/>
</dbReference>
<evidence type="ECO:0000313" key="4">
    <source>
        <dbReference type="EMBL" id="GIG76204.1"/>
    </source>
</evidence>
<sequence>MSVRIAQEDLAVFLDAGAGLKIPVADLTPDAQFASLGVDSLAVLGLTAEIERRYHVKLTAEVTGSTSIAAFLRSVNEQLLAAA</sequence>
<evidence type="ECO:0000256" key="2">
    <source>
        <dbReference type="ARBA" id="ARBA00022553"/>
    </source>
</evidence>
<dbReference type="Pfam" id="PF00550">
    <property type="entry name" value="PP-binding"/>
    <property type="match status" value="1"/>
</dbReference>
<comment type="caution">
    <text evidence="4">The sequence shown here is derived from an EMBL/GenBank/DDBJ whole genome shotgun (WGS) entry which is preliminary data.</text>
</comment>
<organism evidence="4 5">
    <name type="scientific">Planosporangium flavigriseum</name>
    <dbReference type="NCBI Taxonomy" id="373681"/>
    <lineage>
        <taxon>Bacteria</taxon>
        <taxon>Bacillati</taxon>
        <taxon>Actinomycetota</taxon>
        <taxon>Actinomycetes</taxon>
        <taxon>Micromonosporales</taxon>
        <taxon>Micromonosporaceae</taxon>
        <taxon>Planosporangium</taxon>
    </lineage>
</organism>
<keyword evidence="1" id="KW-0596">Phosphopantetheine</keyword>
<keyword evidence="2" id="KW-0597">Phosphoprotein</keyword>
<dbReference type="EMBL" id="BONU01000047">
    <property type="protein sequence ID" value="GIG76204.1"/>
    <property type="molecule type" value="Genomic_DNA"/>
</dbReference>